<dbReference type="Gene3D" id="3.40.920.10">
    <property type="entry name" value="Pyruvate-ferredoxin oxidoreductase, PFOR, domain III"/>
    <property type="match status" value="1"/>
</dbReference>
<protein>
    <submittedName>
        <fullName evidence="2">Uncharacterized protein</fullName>
    </submittedName>
</protein>
<gene>
    <name evidence="2" type="ORF">V7S43_004889</name>
</gene>
<proteinExistence type="predicted"/>
<accession>A0ABD3FUH2</accession>
<keyword evidence="3" id="KW-1185">Reference proteome</keyword>
<evidence type="ECO:0000313" key="3">
    <source>
        <dbReference type="Proteomes" id="UP001632037"/>
    </source>
</evidence>
<dbReference type="EMBL" id="JBIMZQ010000007">
    <property type="protein sequence ID" value="KAL3670577.1"/>
    <property type="molecule type" value="Genomic_DNA"/>
</dbReference>
<dbReference type="GO" id="GO:0016491">
    <property type="term" value="F:oxidoreductase activity"/>
    <property type="evidence" value="ECO:0007669"/>
    <property type="project" value="UniProtKB-KW"/>
</dbReference>
<organism evidence="2 3">
    <name type="scientific">Phytophthora oleae</name>
    <dbReference type="NCBI Taxonomy" id="2107226"/>
    <lineage>
        <taxon>Eukaryota</taxon>
        <taxon>Sar</taxon>
        <taxon>Stramenopiles</taxon>
        <taxon>Oomycota</taxon>
        <taxon>Peronosporomycetes</taxon>
        <taxon>Peronosporales</taxon>
        <taxon>Peronosporaceae</taxon>
        <taxon>Phytophthora</taxon>
    </lineage>
</organism>
<name>A0ABD3FUH2_9STRA</name>
<comment type="caution">
    <text evidence="2">The sequence shown here is derived from an EMBL/GenBank/DDBJ whole genome shotgun (WGS) entry which is preliminary data.</text>
</comment>
<dbReference type="InterPro" id="IPR002869">
    <property type="entry name" value="Pyrv_flavodox_OxRed_cen"/>
</dbReference>
<evidence type="ECO:0000256" key="1">
    <source>
        <dbReference type="ARBA" id="ARBA00023002"/>
    </source>
</evidence>
<sequence>MSTLEVRVALGGGNSPVTSEPVEQANVMVVTRHELLAHFDVARSVKQGQAACAGRLEDFSGRAMFKKQVAARNIQLLVVNANELACRVEDDDVATVGLQAAFLRHRACTTRTWCWLFFLLEAQL</sequence>
<dbReference type="Proteomes" id="UP001632037">
    <property type="component" value="Unassembled WGS sequence"/>
</dbReference>
<keyword evidence="1" id="KW-0560">Oxidoreductase</keyword>
<dbReference type="AlphaFoldDB" id="A0ABD3FUH2"/>
<reference evidence="2 3" key="1">
    <citation type="submission" date="2024-09" db="EMBL/GenBank/DDBJ databases">
        <title>Genome sequencing and assembly of Phytophthora oleae, isolate VK10A, causative agent of rot of olive drupes.</title>
        <authorList>
            <person name="Conti Taguali S."/>
            <person name="Riolo M."/>
            <person name="La Spada F."/>
            <person name="Cacciola S.O."/>
            <person name="Dionisio G."/>
        </authorList>
    </citation>
    <scope>NUCLEOTIDE SEQUENCE [LARGE SCALE GENOMIC DNA]</scope>
    <source>
        <strain evidence="2 3">VK10A</strain>
    </source>
</reference>
<evidence type="ECO:0000313" key="2">
    <source>
        <dbReference type="EMBL" id="KAL3670577.1"/>
    </source>
</evidence>